<dbReference type="KEGG" id="glz:GLAREA_06360"/>
<dbReference type="EMBL" id="KE145358">
    <property type="protein sequence ID" value="EPE33348.1"/>
    <property type="molecule type" value="Genomic_DNA"/>
</dbReference>
<dbReference type="RefSeq" id="XP_008079965.1">
    <property type="nucleotide sequence ID" value="XM_008081774.1"/>
</dbReference>
<dbReference type="PANTHER" id="PTHR43439">
    <property type="entry name" value="PHENYLACETATE-COENZYME A LIGASE"/>
    <property type="match status" value="1"/>
</dbReference>
<feature type="domain" description="Thioester reductase (TE)" evidence="4">
    <location>
        <begin position="594"/>
        <end position="779"/>
    </location>
</feature>
<dbReference type="Pfam" id="PF23562">
    <property type="entry name" value="AMP-binding_C_3"/>
    <property type="match status" value="1"/>
</dbReference>
<keyword evidence="1" id="KW-0596">Phosphopantetheine</keyword>
<dbReference type="InterPro" id="IPR013120">
    <property type="entry name" value="FAR_NAD-bd"/>
</dbReference>
<dbReference type="OMA" id="KPGLWKF"/>
<evidence type="ECO:0000256" key="2">
    <source>
        <dbReference type="ARBA" id="ARBA00022553"/>
    </source>
</evidence>
<accession>S3E4L9</accession>
<dbReference type="Pfam" id="PF07993">
    <property type="entry name" value="NAD_binding_4"/>
    <property type="match status" value="1"/>
</dbReference>
<dbReference type="Proteomes" id="UP000016922">
    <property type="component" value="Unassembled WGS sequence"/>
</dbReference>
<organism evidence="5 6">
    <name type="scientific">Glarea lozoyensis (strain ATCC 20868 / MF5171)</name>
    <dbReference type="NCBI Taxonomy" id="1116229"/>
    <lineage>
        <taxon>Eukaryota</taxon>
        <taxon>Fungi</taxon>
        <taxon>Dikarya</taxon>
        <taxon>Ascomycota</taxon>
        <taxon>Pezizomycotina</taxon>
        <taxon>Leotiomycetes</taxon>
        <taxon>Helotiales</taxon>
        <taxon>Helotiaceae</taxon>
        <taxon>Glarea</taxon>
    </lineage>
</organism>
<evidence type="ECO:0000256" key="1">
    <source>
        <dbReference type="ARBA" id="ARBA00022450"/>
    </source>
</evidence>
<feature type="domain" description="AMP-dependent synthetase/ligase" evidence="3">
    <location>
        <begin position="18"/>
        <end position="320"/>
    </location>
</feature>
<keyword evidence="6" id="KW-1185">Reference proteome</keyword>
<reference evidence="5 6" key="1">
    <citation type="journal article" date="2013" name="BMC Genomics">
        <title>Genomics-driven discovery of the pneumocandin biosynthetic gene cluster in the fungus Glarea lozoyensis.</title>
        <authorList>
            <person name="Chen L."/>
            <person name="Yue Q."/>
            <person name="Zhang X."/>
            <person name="Xiang M."/>
            <person name="Wang C."/>
            <person name="Li S."/>
            <person name="Che Y."/>
            <person name="Ortiz-Lopez F.J."/>
            <person name="Bills G.F."/>
            <person name="Liu X."/>
            <person name="An Z."/>
        </authorList>
    </citation>
    <scope>NUCLEOTIDE SEQUENCE [LARGE SCALE GENOMIC DNA]</scope>
    <source>
        <strain evidence="6">ATCC 20868 / MF5171</strain>
    </source>
</reference>
<dbReference type="InterPro" id="IPR036291">
    <property type="entry name" value="NAD(P)-bd_dom_sf"/>
</dbReference>
<dbReference type="OrthoDB" id="429813at2759"/>
<dbReference type="HOGENOM" id="CLU_002220_0_0_1"/>
<dbReference type="Pfam" id="PF00501">
    <property type="entry name" value="AMP-binding"/>
    <property type="match status" value="1"/>
</dbReference>
<dbReference type="SUPFAM" id="SSF51735">
    <property type="entry name" value="NAD(P)-binding Rossmann-fold domains"/>
    <property type="match status" value="1"/>
</dbReference>
<name>S3E4L9_GLAL2</name>
<proteinExistence type="predicted"/>
<gene>
    <name evidence="5" type="ORF">GLAREA_06360</name>
</gene>
<evidence type="ECO:0000313" key="5">
    <source>
        <dbReference type="EMBL" id="EPE33348.1"/>
    </source>
</evidence>
<evidence type="ECO:0000259" key="4">
    <source>
        <dbReference type="Pfam" id="PF07993"/>
    </source>
</evidence>
<dbReference type="GeneID" id="19465414"/>
<dbReference type="AlphaFoldDB" id="S3E4L9"/>
<sequence length="805" mass="88692">MSTKNSKPYASIPITAEVTDGFRDISFSDIANGVNNFAFQLEKLYGRSEEFATITYVGINDLRYVMVFLGAIKCGYKTLLISPRNPPATNLSLMATTKSTKLLYTAELAPLFKGMCAANSEIVGTQLSSFDEMIISSPPFLYSEVWSKAINKPVLGLHSSGSTGTPKPVVMTHGTFAVLGNEASLPMVPGRVKQDLAIWNGKDSDSSRFYHIFPTFHLAGFVTTVVIPILGNGIPVLGPPTRPPNGHLIIQVMKQHTLRALFVPPSLAEAVCQEPGGLELISRLEFVCYAGGPLSDAIGDRLSQVTKLCQIYGSTELLSMQQLFPKKETWAYLEWNPHGSFRMRPAEDDMHELIVLTDQRGQITIDFTSLGVKEYETRDLFKQHPTEPGLWKFCGRRDDIVVLSNGQKFNPIPIESTLQGHVAGALVVGQGRFQAGLIVEPKPDTDTSTILDNIWPIVQEANKLVPGYGRITRNMIRLSDPARPFVRAAKGTVIWKMTEKLYEQDIHGLYENYSVQEQSSVLGPRLRASFKLEDVTSFVREVITSSFPDTELRDDDDLYVAGLDSVHGLVPRVSSTLNEGAVHNSTGLVVALIGTSGYLGSALLDRLNLDERITKIYSLTRAPANQSNSHPKVKHLKVQYSQPQFGLKDPDFQELSSQCHVLILNAWKVNFNHSLKSFEDNIKSLRTSLDLVAKSPHNARLTFVSSISAVENYLPDAEIPEALLGPEFGDIALPMGYAQSKLVAERILLEAGTKYNFPITVLRVGQIAGSTDPNSKSMWPVTDAIPLIIATSKIIGYLPELRNVD</sequence>
<protein>
    <submittedName>
        <fullName evidence="5">Acetyl-CoA synthetase-like protein</fullName>
    </submittedName>
</protein>
<dbReference type="InterPro" id="IPR051414">
    <property type="entry name" value="Adenylate-forming_Reductase"/>
</dbReference>
<dbReference type="Gene3D" id="3.40.50.12780">
    <property type="entry name" value="N-terminal domain of ligase-like"/>
    <property type="match status" value="1"/>
</dbReference>
<dbReference type="eggNOG" id="KOG1178">
    <property type="taxonomic scope" value="Eukaryota"/>
</dbReference>
<dbReference type="InterPro" id="IPR000873">
    <property type="entry name" value="AMP-dep_synth/lig_dom"/>
</dbReference>
<dbReference type="SUPFAM" id="SSF56801">
    <property type="entry name" value="Acetyl-CoA synthetase-like"/>
    <property type="match status" value="1"/>
</dbReference>
<evidence type="ECO:0000259" key="3">
    <source>
        <dbReference type="Pfam" id="PF00501"/>
    </source>
</evidence>
<dbReference type="InterPro" id="IPR042099">
    <property type="entry name" value="ANL_N_sf"/>
</dbReference>
<dbReference type="STRING" id="1116229.S3E4L9"/>
<dbReference type="Gene3D" id="3.40.50.720">
    <property type="entry name" value="NAD(P)-binding Rossmann-like Domain"/>
    <property type="match status" value="1"/>
</dbReference>
<evidence type="ECO:0000313" key="6">
    <source>
        <dbReference type="Proteomes" id="UP000016922"/>
    </source>
</evidence>
<keyword evidence="2" id="KW-0597">Phosphoprotein</keyword>
<dbReference type="PANTHER" id="PTHR43439:SF2">
    <property type="entry name" value="ENZYME, PUTATIVE (JCVI)-RELATED"/>
    <property type="match status" value="1"/>
</dbReference>